<name>A0A0V0Y3S2_TRIPS</name>
<feature type="non-terminal residue" evidence="1">
    <location>
        <position position="1"/>
    </location>
</feature>
<keyword evidence="3" id="KW-1185">Reference proteome</keyword>
<evidence type="ECO:0000313" key="1">
    <source>
        <dbReference type="EMBL" id="KRX95092.1"/>
    </source>
</evidence>
<accession>A0A0V0Y3S2</accession>
<dbReference type="AlphaFoldDB" id="A0A0V0Y3S2"/>
<dbReference type="Proteomes" id="UP000054815">
    <property type="component" value="Unassembled WGS sequence"/>
</dbReference>
<comment type="caution">
    <text evidence="1">The sequence shown here is derived from an EMBL/GenBank/DDBJ whole genome shotgun (WGS) entry which is preliminary data.</text>
</comment>
<reference evidence="3 4" key="1">
    <citation type="submission" date="2015-01" db="EMBL/GenBank/DDBJ databases">
        <title>Evolution of Trichinella species and genotypes.</title>
        <authorList>
            <person name="Korhonen P.K."/>
            <person name="Edoardo P."/>
            <person name="Giuseppe L.R."/>
            <person name="Gasser R.B."/>
        </authorList>
    </citation>
    <scope>NUCLEOTIDE SEQUENCE [LARGE SCALE GENOMIC DNA]</scope>
    <source>
        <strain evidence="1">ISS141</strain>
        <strain evidence="2">ISS588</strain>
    </source>
</reference>
<evidence type="ECO:0000313" key="4">
    <source>
        <dbReference type="Proteomes" id="UP000054815"/>
    </source>
</evidence>
<dbReference type="EMBL" id="JYDU01000061">
    <property type="protein sequence ID" value="KRX95092.1"/>
    <property type="molecule type" value="Genomic_DNA"/>
</dbReference>
<dbReference type="Proteomes" id="UP000054805">
    <property type="component" value="Unassembled WGS sequence"/>
</dbReference>
<protein>
    <submittedName>
        <fullName evidence="1">Uncharacterized protein</fullName>
    </submittedName>
</protein>
<sequence>LVAQSGTGVGEQVLEHHRTATSEIIHFGTDTVGQQVQQPHTFVSALLVLFRRTVHQLQKVGHVVQVDKWTNQKKRIHNWISLIGRFEQQSCSPGEEQSDQKRQSFVVLMFHTRSNQIDHVIQLGFFVEFNTARIQALLKVQQHFVSHGTQGAIVETQRRQSQTQTMFGGKFSAIQLHIH</sequence>
<proteinExistence type="predicted"/>
<dbReference type="EMBL" id="JYDS01000072">
    <property type="protein sequence ID" value="KRZ27371.1"/>
    <property type="molecule type" value="Genomic_DNA"/>
</dbReference>
<gene>
    <name evidence="2" type="ORF">T4B_5721</name>
    <name evidence="1" type="ORF">T4E_9743</name>
</gene>
<evidence type="ECO:0000313" key="2">
    <source>
        <dbReference type="EMBL" id="KRZ27371.1"/>
    </source>
</evidence>
<organism evidence="1 4">
    <name type="scientific">Trichinella pseudospiralis</name>
    <name type="common">Parasitic roundworm</name>
    <dbReference type="NCBI Taxonomy" id="6337"/>
    <lineage>
        <taxon>Eukaryota</taxon>
        <taxon>Metazoa</taxon>
        <taxon>Ecdysozoa</taxon>
        <taxon>Nematoda</taxon>
        <taxon>Enoplea</taxon>
        <taxon>Dorylaimia</taxon>
        <taxon>Trichinellida</taxon>
        <taxon>Trichinellidae</taxon>
        <taxon>Trichinella</taxon>
    </lineage>
</organism>
<evidence type="ECO:0000313" key="3">
    <source>
        <dbReference type="Proteomes" id="UP000054805"/>
    </source>
</evidence>